<dbReference type="EMBL" id="KM527951">
    <property type="protein sequence ID" value="AKF17721.1"/>
    <property type="molecule type" value="mRNA"/>
</dbReference>
<evidence type="ECO:0000256" key="7">
    <source>
        <dbReference type="SAM" id="Phobius"/>
    </source>
</evidence>
<sequence>MGKVAVADEQLWTYCKQYNPSKGYVIGLIIGQPSQAADYIVHLARIPPPDIHSNTKCEDSDEKLKDVSGLPLSEIKESWVAAQALDVTRMLPGGIWVLGLFLIGSADCFENQQSSSRLRTILRHVHSELKKNPSLYGDSPSEKLLLHMNFQKNVIACRSVDVNGSAAFRQMEWKFQKSPVVWTQIETILDLNYVKYLSKTDTSKQLKNQLQVILDPVSDQINNSICTLSNELLEPEEQVDSIFKKRKGKTHKKSKGLTEDEPKSITANLYMPMTGADLKPSSDMEVNNAYGSMYFTGGPVSRVFVHQKATVEEACKAVKQDFIRSLTSRLQMHADSLVEDEPSPLEDLETVHEPPRRVMIKLPFTSVTFSDYLFPGEGPEEALVSSKDLLDLTLELEDVETDLEVHSESATEQWSNQQTDGFSSDPTTTEEKGNYGIFLALGAFLVCLIAYLIQMNR</sequence>
<evidence type="ECO:0000256" key="6">
    <source>
        <dbReference type="SAM" id="MobiDB-lite"/>
    </source>
</evidence>
<comment type="subcellular location">
    <subcellularLocation>
        <location evidence="1">Membrane</location>
    </subcellularLocation>
</comment>
<keyword evidence="8" id="KW-0675">Receptor</keyword>
<reference evidence="8" key="1">
    <citation type="submission" date="2014-09" db="EMBL/GenBank/DDBJ databases">
        <title>Cloning and identification of an olfactory receptor gene (FoccOR1) in western flower thrips Frankliniella occidentalis.</title>
        <authorList>
            <person name="Zhang Z.K."/>
            <person name="Lei Z.R."/>
        </authorList>
    </citation>
    <scope>NUCLEOTIDE SEQUENCE</scope>
</reference>
<dbReference type="PANTHER" id="PTHR33966:SF1">
    <property type="entry name" value="PROTEIN ODR-4 HOMOLOG"/>
    <property type="match status" value="1"/>
</dbReference>
<protein>
    <submittedName>
        <fullName evidence="8">Olfactory receptor</fullName>
    </submittedName>
</protein>
<feature type="region of interest" description="Disordered" evidence="6">
    <location>
        <begin position="407"/>
        <end position="428"/>
    </location>
</feature>
<comment type="similarity">
    <text evidence="2">Belongs to the ODR-4 family.</text>
</comment>
<gene>
    <name evidence="8" type="primary">OR1</name>
</gene>
<keyword evidence="4 7" id="KW-1133">Transmembrane helix</keyword>
<dbReference type="AlphaFoldDB" id="A0A0F6YT47"/>
<dbReference type="Pfam" id="PF14778">
    <property type="entry name" value="ODR4-like"/>
    <property type="match status" value="1"/>
</dbReference>
<dbReference type="GO" id="GO:0008104">
    <property type="term" value="P:intracellular protein localization"/>
    <property type="evidence" value="ECO:0007669"/>
    <property type="project" value="TreeGrafter"/>
</dbReference>
<accession>A0A0F6YT47</accession>
<dbReference type="PANTHER" id="PTHR33966">
    <property type="entry name" value="PROTEIN ODR-4 HOMOLOG"/>
    <property type="match status" value="1"/>
</dbReference>
<dbReference type="InterPro" id="IPR029454">
    <property type="entry name" value="ODR-4-like"/>
</dbReference>
<evidence type="ECO:0000256" key="4">
    <source>
        <dbReference type="ARBA" id="ARBA00022989"/>
    </source>
</evidence>
<evidence type="ECO:0000256" key="1">
    <source>
        <dbReference type="ARBA" id="ARBA00004370"/>
    </source>
</evidence>
<feature type="compositionally biased region" description="Polar residues" evidence="6">
    <location>
        <begin position="410"/>
        <end position="427"/>
    </location>
</feature>
<name>A0A0F6YT47_FRAOC</name>
<feature type="transmembrane region" description="Helical" evidence="7">
    <location>
        <begin position="435"/>
        <end position="453"/>
    </location>
</feature>
<proteinExistence type="evidence at transcript level"/>
<evidence type="ECO:0000256" key="2">
    <source>
        <dbReference type="ARBA" id="ARBA00010131"/>
    </source>
</evidence>
<evidence type="ECO:0000256" key="5">
    <source>
        <dbReference type="ARBA" id="ARBA00023136"/>
    </source>
</evidence>
<dbReference type="GO" id="GO:0016020">
    <property type="term" value="C:membrane"/>
    <property type="evidence" value="ECO:0007669"/>
    <property type="project" value="UniProtKB-SubCell"/>
</dbReference>
<evidence type="ECO:0000256" key="3">
    <source>
        <dbReference type="ARBA" id="ARBA00022692"/>
    </source>
</evidence>
<organism evidence="8">
    <name type="scientific">Frankliniella occidentalis</name>
    <name type="common">Western flower thrips</name>
    <name type="synonym">Euthrips occidentalis</name>
    <dbReference type="NCBI Taxonomy" id="133901"/>
    <lineage>
        <taxon>Eukaryota</taxon>
        <taxon>Metazoa</taxon>
        <taxon>Ecdysozoa</taxon>
        <taxon>Arthropoda</taxon>
        <taxon>Hexapoda</taxon>
        <taxon>Insecta</taxon>
        <taxon>Pterygota</taxon>
        <taxon>Neoptera</taxon>
        <taxon>Paraneoptera</taxon>
        <taxon>Thysanoptera</taxon>
        <taxon>Terebrantia</taxon>
        <taxon>Thripoidea</taxon>
        <taxon>Thripidae</taxon>
        <taxon>Frankliniella</taxon>
    </lineage>
</organism>
<keyword evidence="3 7" id="KW-0812">Transmembrane</keyword>
<keyword evidence="5 7" id="KW-0472">Membrane</keyword>
<evidence type="ECO:0000313" key="8">
    <source>
        <dbReference type="EMBL" id="AKF17721.1"/>
    </source>
</evidence>
<dbReference type="GO" id="GO:0012505">
    <property type="term" value="C:endomembrane system"/>
    <property type="evidence" value="ECO:0007669"/>
    <property type="project" value="TreeGrafter"/>
</dbReference>